<dbReference type="Pfam" id="PF17120">
    <property type="entry name" value="zf-RING_16"/>
    <property type="match status" value="1"/>
</dbReference>
<dbReference type="GO" id="GO:0035859">
    <property type="term" value="C:Seh1-associated complex"/>
    <property type="evidence" value="ECO:0007669"/>
    <property type="project" value="TreeGrafter"/>
</dbReference>
<dbReference type="PANTHER" id="PTHR46170:SF1">
    <property type="entry name" value="GATOR COMPLEX PROTEIN WDR59"/>
    <property type="match status" value="1"/>
</dbReference>
<dbReference type="InterPro" id="IPR006575">
    <property type="entry name" value="RWD_dom"/>
</dbReference>
<dbReference type="Pfam" id="PF00400">
    <property type="entry name" value="WD40"/>
    <property type="match status" value="2"/>
</dbReference>
<sequence>MIMATRWSSEYTVAEHRDLQASAMAVDCTGTYVLLAGRRYFGLKNLIDQTDSLKKLTRNSKFDVTNAEWSPHTHQKELFAITSNQKVEVHTLHESGLNKLLSLSAHTRVVSSLNWNQFDANLIASCSIDTFTYIWDLRDPKRPAMSLSNVAGANQVRWNKQSKFLLATAHGGDVKLWDQRKGTAPVQYITAHLSNIHCLDWNPYNENQLATSSQDCSVKFFDTANPKRAESVLDAVAPVWRARYTPFGNGILMVVVPPMRRGENSLLLWNLANQTAPVHTFVGHNDIVLEFEWRKRPDSMDYQLITWSKDQTLRIWQIEPFLQKLCGIENGNEVSLENVNHNDGLLPTAPIVNSVESTVLVDGCNHRLEMGESVSDCSTPPPAATSALPKSLHQEFSLINIHIRNVTFDLLDPIKRKCTVTAATNGSVVIVYVSFPPGYPQNVAPVFQIAPSSTIDSALKAKLLKVLRQTAQQRVKKNRSCLEPCIRQMSEALDEAFRTDDSDQAQFVQIQGALLQHPSLYSFRDAYIPFPRTSGAKFCNVGMLVCFGRSSNASSSLRSDKTTPRSLSALNNYSESPLTVPSYYFNERGQARPRINRSISKLSQKGSKTSVMVYDAAGLFPMRKDLAQKYVFDSHNVVHMCQKNSQVARSLGRKDLSQVWSLAAQVAAQATCDEDEENDWEGHPVSLGIIHSLINHYVSEYDVQTAAMLCCAFGNKVVHPSPVPFSQKTAKTTNVSRFTSRNWWRKPGGSPYHTIHQVDSSVESLNLFSVKQNRSNSWSESMDDFRVDDIVIHSPLNTESEKPIKVCLANSPVYEHYKIAYSEILHHWYLLDARAQVMKYVNCKPEVHQGLEPVAECSSCKQKSRECHCSTCKIPTIFCIICHIPVKGAANSCLVCGHGGHLQHIAQWFTSNTVCPTGCGCQCVTENTDSQDV</sequence>
<name>A0A0A9X3R7_LYGHE</name>
<evidence type="ECO:0000256" key="4">
    <source>
        <dbReference type="PROSITE-ProRule" id="PRU00221"/>
    </source>
</evidence>
<evidence type="ECO:0000256" key="1">
    <source>
        <dbReference type="ARBA" id="ARBA00022574"/>
    </source>
</evidence>
<evidence type="ECO:0000259" key="5">
    <source>
        <dbReference type="PROSITE" id="PS50908"/>
    </source>
</evidence>
<dbReference type="InterPro" id="IPR036322">
    <property type="entry name" value="WD40_repeat_dom_sf"/>
</dbReference>
<comment type="similarity">
    <text evidence="3">Belongs to the WD repeat WDR59 family.</text>
</comment>
<feature type="repeat" description="WD" evidence="4">
    <location>
        <begin position="189"/>
        <end position="231"/>
    </location>
</feature>
<dbReference type="PROSITE" id="PS50082">
    <property type="entry name" value="WD_REPEATS_2"/>
    <property type="match status" value="2"/>
</dbReference>
<dbReference type="InterPro" id="IPR039456">
    <property type="entry name" value="WDR59_mRING-H2-C3H3C2"/>
</dbReference>
<dbReference type="PANTHER" id="PTHR46170">
    <property type="entry name" value="GATOR COMPLEX PROTEIN WDR59"/>
    <property type="match status" value="1"/>
</dbReference>
<dbReference type="InterPro" id="IPR001680">
    <property type="entry name" value="WD40_rpt"/>
</dbReference>
<dbReference type="GO" id="GO:0034198">
    <property type="term" value="P:cellular response to amino acid starvation"/>
    <property type="evidence" value="ECO:0007669"/>
    <property type="project" value="TreeGrafter"/>
</dbReference>
<protein>
    <submittedName>
        <fullName evidence="6">WD repeat-containing protein 59</fullName>
    </submittedName>
</protein>
<evidence type="ECO:0000256" key="3">
    <source>
        <dbReference type="ARBA" id="ARBA00038452"/>
    </source>
</evidence>
<feature type="repeat" description="WD" evidence="4">
    <location>
        <begin position="103"/>
        <end position="145"/>
    </location>
</feature>
<evidence type="ECO:0000256" key="2">
    <source>
        <dbReference type="ARBA" id="ARBA00022737"/>
    </source>
</evidence>
<keyword evidence="2" id="KW-0677">Repeat</keyword>
<dbReference type="CDD" id="cd16692">
    <property type="entry name" value="mRING-H2-C3H3C2_WDR59"/>
    <property type="match status" value="1"/>
</dbReference>
<organism evidence="6">
    <name type="scientific">Lygus hesperus</name>
    <name type="common">Western plant bug</name>
    <dbReference type="NCBI Taxonomy" id="30085"/>
    <lineage>
        <taxon>Eukaryota</taxon>
        <taxon>Metazoa</taxon>
        <taxon>Ecdysozoa</taxon>
        <taxon>Arthropoda</taxon>
        <taxon>Hexapoda</taxon>
        <taxon>Insecta</taxon>
        <taxon>Pterygota</taxon>
        <taxon>Neoptera</taxon>
        <taxon>Paraneoptera</taxon>
        <taxon>Hemiptera</taxon>
        <taxon>Heteroptera</taxon>
        <taxon>Panheteroptera</taxon>
        <taxon>Cimicomorpha</taxon>
        <taxon>Miridae</taxon>
        <taxon>Mirini</taxon>
        <taxon>Lygus</taxon>
    </lineage>
</organism>
<dbReference type="EMBL" id="GBHO01029298">
    <property type="protein sequence ID" value="JAG14306.1"/>
    <property type="molecule type" value="Transcribed_RNA"/>
</dbReference>
<dbReference type="GO" id="GO:1904263">
    <property type="term" value="P:positive regulation of TORC1 signaling"/>
    <property type="evidence" value="ECO:0007669"/>
    <property type="project" value="TreeGrafter"/>
</dbReference>
<reference evidence="6" key="1">
    <citation type="journal article" date="2014" name="PLoS ONE">
        <title>Transcriptome-Based Identification of ABC Transporters in the Western Tarnished Plant Bug Lygus hesperus.</title>
        <authorList>
            <person name="Hull J.J."/>
            <person name="Chaney K."/>
            <person name="Geib S.M."/>
            <person name="Fabrick J.A."/>
            <person name="Brent C.S."/>
            <person name="Walsh D."/>
            <person name="Lavine L.C."/>
        </authorList>
    </citation>
    <scope>NUCLEOTIDE SEQUENCE</scope>
</reference>
<dbReference type="SMART" id="SM00320">
    <property type="entry name" value="WD40"/>
    <property type="match status" value="4"/>
</dbReference>
<keyword evidence="1 4" id="KW-0853">WD repeat</keyword>
<dbReference type="InterPro" id="IPR019775">
    <property type="entry name" value="WD40_repeat_CS"/>
</dbReference>
<dbReference type="PROSITE" id="PS50908">
    <property type="entry name" value="RWD"/>
    <property type="match status" value="1"/>
</dbReference>
<dbReference type="GO" id="GO:0035591">
    <property type="term" value="F:signaling adaptor activity"/>
    <property type="evidence" value="ECO:0007669"/>
    <property type="project" value="TreeGrafter"/>
</dbReference>
<feature type="domain" description="RWD" evidence="5">
    <location>
        <begin position="394"/>
        <end position="496"/>
    </location>
</feature>
<reference evidence="6" key="2">
    <citation type="submission" date="2014-07" db="EMBL/GenBank/DDBJ databases">
        <authorList>
            <person name="Hull J."/>
        </authorList>
    </citation>
    <scope>NUCLEOTIDE SEQUENCE</scope>
</reference>
<proteinExistence type="inferred from homology"/>
<dbReference type="AlphaFoldDB" id="A0A0A9X3R7"/>
<dbReference type="PROSITE" id="PS00678">
    <property type="entry name" value="WD_REPEATS_1"/>
    <property type="match status" value="1"/>
</dbReference>
<dbReference type="GO" id="GO:0005774">
    <property type="term" value="C:vacuolar membrane"/>
    <property type="evidence" value="ECO:0007669"/>
    <property type="project" value="TreeGrafter"/>
</dbReference>
<dbReference type="Gene3D" id="2.130.10.10">
    <property type="entry name" value="YVTN repeat-like/Quinoprotein amine dehydrogenase"/>
    <property type="match status" value="2"/>
</dbReference>
<gene>
    <name evidence="6" type="primary">WDR59</name>
    <name evidence="6" type="ORF">CM83_41844</name>
</gene>
<evidence type="ECO:0000313" key="6">
    <source>
        <dbReference type="EMBL" id="JAG14306.1"/>
    </source>
</evidence>
<dbReference type="SMART" id="SM00591">
    <property type="entry name" value="RWD"/>
    <property type="match status" value="1"/>
</dbReference>
<accession>A0A0A9X3R7</accession>
<dbReference type="InterPro" id="IPR049567">
    <property type="entry name" value="WDR59-like"/>
</dbReference>
<dbReference type="InterPro" id="IPR015943">
    <property type="entry name" value="WD40/YVTN_repeat-like_dom_sf"/>
</dbReference>
<dbReference type="InterPro" id="IPR049566">
    <property type="entry name" value="WDR59_RTC1-like_RING_Znf"/>
</dbReference>
<dbReference type="SUPFAM" id="SSF50978">
    <property type="entry name" value="WD40 repeat-like"/>
    <property type="match status" value="1"/>
</dbReference>